<dbReference type="InterPro" id="IPR036259">
    <property type="entry name" value="MFS_trans_sf"/>
</dbReference>
<dbReference type="AlphaFoldDB" id="A0ABD0M7Y2"/>
<protein>
    <submittedName>
        <fullName evidence="7">Uncharacterized protein</fullName>
    </submittedName>
</protein>
<evidence type="ECO:0000313" key="7">
    <source>
        <dbReference type="EMBL" id="KAK7507944.1"/>
    </source>
</evidence>
<organism evidence="7 8">
    <name type="scientific">Batillaria attramentaria</name>
    <dbReference type="NCBI Taxonomy" id="370345"/>
    <lineage>
        <taxon>Eukaryota</taxon>
        <taxon>Metazoa</taxon>
        <taxon>Spiralia</taxon>
        <taxon>Lophotrochozoa</taxon>
        <taxon>Mollusca</taxon>
        <taxon>Gastropoda</taxon>
        <taxon>Caenogastropoda</taxon>
        <taxon>Sorbeoconcha</taxon>
        <taxon>Cerithioidea</taxon>
        <taxon>Batillariidae</taxon>
        <taxon>Batillaria</taxon>
    </lineage>
</organism>
<evidence type="ECO:0000256" key="1">
    <source>
        <dbReference type="ARBA" id="ARBA00004141"/>
    </source>
</evidence>
<evidence type="ECO:0000256" key="2">
    <source>
        <dbReference type="ARBA" id="ARBA00022448"/>
    </source>
</evidence>
<evidence type="ECO:0000256" key="3">
    <source>
        <dbReference type="ARBA" id="ARBA00022692"/>
    </source>
</evidence>
<accession>A0ABD0M7Y2</accession>
<comment type="subcellular location">
    <subcellularLocation>
        <location evidence="1">Membrane</location>
        <topology evidence="1">Multi-pass membrane protein</topology>
    </subcellularLocation>
</comment>
<feature type="transmembrane region" description="Helical" evidence="6">
    <location>
        <begin position="182"/>
        <end position="203"/>
    </location>
</feature>
<keyword evidence="4 6" id="KW-1133">Transmembrane helix</keyword>
<keyword evidence="3 6" id="KW-0812">Transmembrane</keyword>
<comment type="caution">
    <text evidence="7">The sequence shown here is derived from an EMBL/GenBank/DDBJ whole genome shotgun (WGS) entry which is preliminary data.</text>
</comment>
<dbReference type="SUPFAM" id="SSF103473">
    <property type="entry name" value="MFS general substrate transporter"/>
    <property type="match status" value="1"/>
</dbReference>
<reference evidence="7 8" key="1">
    <citation type="journal article" date="2023" name="Sci. Data">
        <title>Genome assembly of the Korean intertidal mud-creeper Batillaria attramentaria.</title>
        <authorList>
            <person name="Patra A.K."/>
            <person name="Ho P.T."/>
            <person name="Jun S."/>
            <person name="Lee S.J."/>
            <person name="Kim Y."/>
            <person name="Won Y.J."/>
        </authorList>
    </citation>
    <scope>NUCLEOTIDE SEQUENCE [LARGE SCALE GENOMIC DNA]</scope>
    <source>
        <strain evidence="7">Wonlab-2016</strain>
    </source>
</reference>
<feature type="transmembrane region" description="Helical" evidence="6">
    <location>
        <begin position="84"/>
        <end position="104"/>
    </location>
</feature>
<dbReference type="EMBL" id="JACVVK020000003">
    <property type="protein sequence ID" value="KAK7507944.1"/>
    <property type="molecule type" value="Genomic_DNA"/>
</dbReference>
<dbReference type="PANTHER" id="PTHR19432:SF35">
    <property type="entry name" value="SOLUTE CARRIER FAMILY 45 MEMBER 3 ISOFORM X1"/>
    <property type="match status" value="1"/>
</dbReference>
<gene>
    <name evidence="7" type="ORF">BaRGS_00000909</name>
</gene>
<keyword evidence="5 6" id="KW-0472">Membrane</keyword>
<dbReference type="GO" id="GO:0016020">
    <property type="term" value="C:membrane"/>
    <property type="evidence" value="ECO:0007669"/>
    <property type="project" value="UniProtKB-SubCell"/>
</dbReference>
<sequence length="217" mass="23127">KIMQGGNEEQHCLLLEDTSASSGTATRQDHAQDVKGKSGPRLNLRDKLTLVATFLGNESSISYEQLYLVPVLQTLGMPLRLSSLTGLVSGVLGVVILPILGWLSDRGSNPNRRKRNGVLASTSIMLLGISVVIVASVLHLQKVPVTAGFAMLGFVVYEFGIDNANSFSRSWILACSSRCEHTSLLVLGLVMAAVGGISTAALARVDFLSLLNLAYTD</sequence>
<evidence type="ECO:0000313" key="8">
    <source>
        <dbReference type="Proteomes" id="UP001519460"/>
    </source>
</evidence>
<dbReference type="Proteomes" id="UP001519460">
    <property type="component" value="Unassembled WGS sequence"/>
</dbReference>
<evidence type="ECO:0000256" key="6">
    <source>
        <dbReference type="SAM" id="Phobius"/>
    </source>
</evidence>
<evidence type="ECO:0000256" key="4">
    <source>
        <dbReference type="ARBA" id="ARBA00022989"/>
    </source>
</evidence>
<feature type="transmembrane region" description="Helical" evidence="6">
    <location>
        <begin position="116"/>
        <end position="137"/>
    </location>
</feature>
<keyword evidence="8" id="KW-1185">Reference proteome</keyword>
<dbReference type="PANTHER" id="PTHR19432">
    <property type="entry name" value="SUGAR TRANSPORTER"/>
    <property type="match status" value="1"/>
</dbReference>
<keyword evidence="2" id="KW-0813">Transport</keyword>
<proteinExistence type="predicted"/>
<name>A0ABD0M7Y2_9CAEN</name>
<evidence type="ECO:0000256" key="5">
    <source>
        <dbReference type="ARBA" id="ARBA00023136"/>
    </source>
</evidence>
<feature type="non-terminal residue" evidence="7">
    <location>
        <position position="217"/>
    </location>
</feature>
<feature type="transmembrane region" description="Helical" evidence="6">
    <location>
        <begin position="143"/>
        <end position="161"/>
    </location>
</feature>
<feature type="non-terminal residue" evidence="7">
    <location>
        <position position="1"/>
    </location>
</feature>